<proteinExistence type="predicted"/>
<evidence type="ECO:0000313" key="1">
    <source>
        <dbReference type="EMBL" id="KAK2959921.1"/>
    </source>
</evidence>
<reference evidence="1 2" key="1">
    <citation type="journal article" date="2022" name="bioRxiv">
        <title>Genomics of Preaxostyla Flagellates Illuminates Evolutionary Transitions and the Path Towards Mitochondrial Loss.</title>
        <authorList>
            <person name="Novak L.V.F."/>
            <person name="Treitli S.C."/>
            <person name="Pyrih J."/>
            <person name="Halakuc P."/>
            <person name="Pipaliya S.V."/>
            <person name="Vacek V."/>
            <person name="Brzon O."/>
            <person name="Soukal P."/>
            <person name="Eme L."/>
            <person name="Dacks J.B."/>
            <person name="Karnkowska A."/>
            <person name="Elias M."/>
            <person name="Hampl V."/>
        </authorList>
    </citation>
    <scope>NUCLEOTIDE SEQUENCE [LARGE SCALE GENOMIC DNA]</scope>
    <source>
        <strain evidence="1">NAU3</strain>
        <tissue evidence="1">Gut</tissue>
    </source>
</reference>
<dbReference type="Proteomes" id="UP001281761">
    <property type="component" value="Unassembled WGS sequence"/>
</dbReference>
<gene>
    <name evidence="1" type="ORF">BLNAU_5118</name>
</gene>
<name>A0ABQ9Y830_9EUKA</name>
<accession>A0ABQ9Y830</accession>
<sequence length="257" mass="26954">MLAVVSVTTTEEIGGTMGVLLNDLNVPRLVHVVFGTETKPSTTGTAVVSSGPNGILPVAEYTPLNSSLCSALFPPPTVLNCVCSLSDAEHSPLNSSLCSALFPPPTVLNCVCSLSDAEHSPLNSSLCSALFPPPTVLNCVCSLSDAEHSPLNSSLCSALFPPPTVLNCVCSLSDANTSLVVASRMCLEDGDYLMKVKKGQDGEEKEISLTWVNSRTLQGTPLPHFSTLLLPFSSPLAMVSSNTSVSSLQVTHLTHRQ</sequence>
<protein>
    <submittedName>
        <fullName evidence="1">Uncharacterized protein</fullName>
    </submittedName>
</protein>
<organism evidence="1 2">
    <name type="scientific">Blattamonas nauphoetae</name>
    <dbReference type="NCBI Taxonomy" id="2049346"/>
    <lineage>
        <taxon>Eukaryota</taxon>
        <taxon>Metamonada</taxon>
        <taxon>Preaxostyla</taxon>
        <taxon>Oxymonadida</taxon>
        <taxon>Blattamonas</taxon>
    </lineage>
</organism>
<comment type="caution">
    <text evidence="1">The sequence shown here is derived from an EMBL/GenBank/DDBJ whole genome shotgun (WGS) entry which is preliminary data.</text>
</comment>
<evidence type="ECO:0000313" key="2">
    <source>
        <dbReference type="Proteomes" id="UP001281761"/>
    </source>
</evidence>
<keyword evidence="2" id="KW-1185">Reference proteome</keyword>
<dbReference type="EMBL" id="JARBJD010000026">
    <property type="protein sequence ID" value="KAK2959921.1"/>
    <property type="molecule type" value="Genomic_DNA"/>
</dbReference>